<evidence type="ECO:0000256" key="3">
    <source>
        <dbReference type="ARBA" id="ARBA00022691"/>
    </source>
</evidence>
<dbReference type="Gene3D" id="3.40.50.150">
    <property type="entry name" value="Vaccinia Virus protein VP39"/>
    <property type="match status" value="1"/>
</dbReference>
<keyword evidence="2 5" id="KW-0808">Transferase</keyword>
<dbReference type="GO" id="GO:0003886">
    <property type="term" value="F:DNA (cytosine-5-)-methyltransferase activity"/>
    <property type="evidence" value="ECO:0007669"/>
    <property type="project" value="UniProtKB-EC"/>
</dbReference>
<dbReference type="InterPro" id="IPR031303">
    <property type="entry name" value="C5_meth_CS"/>
</dbReference>
<keyword evidence="4" id="KW-0680">Restriction system</keyword>
<evidence type="ECO:0000256" key="4">
    <source>
        <dbReference type="ARBA" id="ARBA00022747"/>
    </source>
</evidence>
<proteinExistence type="inferred from homology"/>
<comment type="similarity">
    <text evidence="5 6">Belongs to the class I-like SAM-binding methyltransferase superfamily. C5-methyltransferase family.</text>
</comment>
<dbReference type="CDD" id="cd00315">
    <property type="entry name" value="Cyt_C5_DNA_methylase"/>
    <property type="match status" value="1"/>
</dbReference>
<dbReference type="AlphaFoldDB" id="A0A0E2QI23"/>
<dbReference type="SUPFAM" id="SSF53335">
    <property type="entry name" value="S-adenosyl-L-methionine-dependent methyltransferases"/>
    <property type="match status" value="1"/>
</dbReference>
<evidence type="ECO:0000256" key="6">
    <source>
        <dbReference type="RuleBase" id="RU000416"/>
    </source>
</evidence>
<reference evidence="9" key="1">
    <citation type="submission" date="2013-12" db="EMBL/GenBank/DDBJ databases">
        <title>Genome sequences of Streptococcus thermophilus strains MTH17CL396 and M17PTZA496 isolated from Fontina cheese in Valle d'Aosta region (Italy).</title>
        <authorList>
            <person name="Treu L."/>
            <person name="Giacomini A."/>
            <person name="Corich V."/>
            <person name="Vendramin V."/>
            <person name="Bovo B."/>
        </authorList>
    </citation>
    <scope>NUCLEOTIDE SEQUENCE [LARGE SCALE GENOMIC DNA]</scope>
    <source>
        <strain evidence="9">M17PTZA496</strain>
    </source>
</reference>
<evidence type="ECO:0000256" key="2">
    <source>
        <dbReference type="ARBA" id="ARBA00022679"/>
    </source>
</evidence>
<dbReference type="NCBIfam" id="TIGR00675">
    <property type="entry name" value="dcm"/>
    <property type="match status" value="1"/>
</dbReference>
<dbReference type="InterPro" id="IPR050750">
    <property type="entry name" value="C5-MTase"/>
</dbReference>
<evidence type="ECO:0000313" key="9">
    <source>
        <dbReference type="Proteomes" id="UP000024559"/>
    </source>
</evidence>
<dbReference type="PANTHER" id="PTHR46098">
    <property type="entry name" value="TRNA (CYTOSINE(38)-C(5))-METHYLTRANSFERASE"/>
    <property type="match status" value="1"/>
</dbReference>
<dbReference type="EMBL" id="AZJT01000036">
    <property type="protein sequence ID" value="ETW90202.1"/>
    <property type="molecule type" value="Genomic_DNA"/>
</dbReference>
<dbReference type="PATRIC" id="fig|1433289.7.peg.966"/>
<sequence>MRGGARKNSGRHKVSPEIKKIMKSIHISPQLFEDIHNLKVNECSSFSSKCEYLLTEGYNRVMKKRIETEDKLTFIDLFAGIGGIRQGFEDKNTRCVFSSEWDKYSSKTYEANYGDTPYGDITQISEKDIPKHDVLLAGFPCQPFSHIGKREGFGHETQGTLFFDVLRILKYHMPKMFLLENVPGLLTIQKGETFRIILENLESLGYSVFFEVLDAQDFGLPQVRKRVVIVGFHPDLNISTFAFPQGNKELRVPISSILEQNPNGYSISKHLQESYLFKKNDGKPQIVDTNSDIQVKTLVASYHKIQRLTGTFVRGGETGLRLFSELECKRLMGFSDDFIIPVSRTQMYRQMGNSVAVPMIREVAKAMKEELSSVQNIAKNRA</sequence>
<comment type="caution">
    <text evidence="8">The sequence shown here is derived from an EMBL/GenBank/DDBJ whole genome shotgun (WGS) entry which is preliminary data.</text>
</comment>
<dbReference type="PROSITE" id="PS51679">
    <property type="entry name" value="SAM_MT_C5"/>
    <property type="match status" value="1"/>
</dbReference>
<dbReference type="GO" id="GO:0009307">
    <property type="term" value="P:DNA restriction-modification system"/>
    <property type="evidence" value="ECO:0007669"/>
    <property type="project" value="UniProtKB-KW"/>
</dbReference>
<evidence type="ECO:0000313" key="8">
    <source>
        <dbReference type="EMBL" id="ETW90202.1"/>
    </source>
</evidence>
<dbReference type="EC" id="2.1.1.37" evidence="7"/>
<dbReference type="PANTHER" id="PTHR46098:SF1">
    <property type="entry name" value="TRNA (CYTOSINE(38)-C(5))-METHYLTRANSFERASE"/>
    <property type="match status" value="1"/>
</dbReference>
<evidence type="ECO:0000256" key="1">
    <source>
        <dbReference type="ARBA" id="ARBA00022603"/>
    </source>
</evidence>
<organism evidence="8 9">
    <name type="scientific">Streptococcus thermophilus M17PTZA496</name>
    <dbReference type="NCBI Taxonomy" id="1433289"/>
    <lineage>
        <taxon>Bacteria</taxon>
        <taxon>Bacillati</taxon>
        <taxon>Bacillota</taxon>
        <taxon>Bacilli</taxon>
        <taxon>Lactobacillales</taxon>
        <taxon>Streptococcaceae</taxon>
        <taxon>Streptococcus</taxon>
    </lineage>
</organism>
<dbReference type="HOGENOM" id="CLU_006958_0_1_9"/>
<dbReference type="REBASE" id="80091">
    <property type="entry name" value="M.Sth496ORF4800P"/>
</dbReference>
<keyword evidence="1 5" id="KW-0489">Methyltransferase</keyword>
<dbReference type="InterPro" id="IPR001525">
    <property type="entry name" value="C5_MeTfrase"/>
</dbReference>
<dbReference type="PROSITE" id="PS00094">
    <property type="entry name" value="C5_MTASE_1"/>
    <property type="match status" value="1"/>
</dbReference>
<keyword evidence="3 5" id="KW-0949">S-adenosyl-L-methionine</keyword>
<protein>
    <recommendedName>
        <fullName evidence="7">Cytosine-specific methyltransferase</fullName>
        <ecNumber evidence="7">2.1.1.37</ecNumber>
    </recommendedName>
</protein>
<accession>A0A0E2QI23</accession>
<dbReference type="Pfam" id="PF00145">
    <property type="entry name" value="DNA_methylase"/>
    <property type="match status" value="1"/>
</dbReference>
<feature type="active site" evidence="5">
    <location>
        <position position="141"/>
    </location>
</feature>
<evidence type="ECO:0000256" key="7">
    <source>
        <dbReference type="RuleBase" id="RU000417"/>
    </source>
</evidence>
<gene>
    <name evidence="8" type="ORF">X841_04800</name>
</gene>
<dbReference type="GO" id="GO:0032259">
    <property type="term" value="P:methylation"/>
    <property type="evidence" value="ECO:0007669"/>
    <property type="project" value="UniProtKB-KW"/>
</dbReference>
<evidence type="ECO:0000256" key="5">
    <source>
        <dbReference type="PROSITE-ProRule" id="PRU01016"/>
    </source>
</evidence>
<dbReference type="InterPro" id="IPR029063">
    <property type="entry name" value="SAM-dependent_MTases_sf"/>
</dbReference>
<dbReference type="RefSeq" id="WP_084828734.1">
    <property type="nucleotide sequence ID" value="NZ_CM002372.1"/>
</dbReference>
<comment type="catalytic activity">
    <reaction evidence="7">
        <text>a 2'-deoxycytidine in DNA + S-adenosyl-L-methionine = a 5-methyl-2'-deoxycytidine in DNA + S-adenosyl-L-homocysteine + H(+)</text>
        <dbReference type="Rhea" id="RHEA:13681"/>
        <dbReference type="Rhea" id="RHEA-COMP:11369"/>
        <dbReference type="Rhea" id="RHEA-COMP:11370"/>
        <dbReference type="ChEBI" id="CHEBI:15378"/>
        <dbReference type="ChEBI" id="CHEBI:57856"/>
        <dbReference type="ChEBI" id="CHEBI:59789"/>
        <dbReference type="ChEBI" id="CHEBI:85452"/>
        <dbReference type="ChEBI" id="CHEBI:85454"/>
        <dbReference type="EC" id="2.1.1.37"/>
    </reaction>
</comment>
<dbReference type="PRINTS" id="PR00105">
    <property type="entry name" value="C5METTRFRASE"/>
</dbReference>
<dbReference type="Gene3D" id="3.90.120.10">
    <property type="entry name" value="DNA Methylase, subunit A, domain 2"/>
    <property type="match status" value="1"/>
</dbReference>
<dbReference type="PROSITE" id="PS00095">
    <property type="entry name" value="C5_MTASE_2"/>
    <property type="match status" value="1"/>
</dbReference>
<dbReference type="InterPro" id="IPR018117">
    <property type="entry name" value="C5_DNA_meth_AS"/>
</dbReference>
<dbReference type="Proteomes" id="UP000024559">
    <property type="component" value="Chromosome"/>
</dbReference>
<name>A0A0E2QI23_STRTR</name>